<dbReference type="PANTHER" id="PTHR39201">
    <property type="entry name" value="EXPORTED PROTEIN-RELATED"/>
    <property type="match status" value="1"/>
</dbReference>
<keyword evidence="1" id="KW-0285">Flavoprotein</keyword>
<dbReference type="PANTHER" id="PTHR39201:SF1">
    <property type="entry name" value="FLAVODOXIN-LIKE DOMAIN-CONTAINING PROTEIN"/>
    <property type="match status" value="1"/>
</dbReference>
<reference evidence="5 6" key="1">
    <citation type="journal article" date="2022" name="Res Sq">
        <title>Evolution of multicellular longitudinally dividing oral cavity symbionts (Neisseriaceae).</title>
        <authorList>
            <person name="Nyongesa S."/>
            <person name="Weber P."/>
            <person name="Bernet E."/>
            <person name="Pullido F."/>
            <person name="Nieckarz M."/>
            <person name="Delaby M."/>
            <person name="Nieves C."/>
            <person name="Viehboeck T."/>
            <person name="Krause N."/>
            <person name="Rivera-Millot A."/>
            <person name="Nakamura A."/>
            <person name="Vischer N."/>
            <person name="VanNieuwenhze M."/>
            <person name="Brun Y."/>
            <person name="Cava F."/>
            <person name="Bulgheresi S."/>
            <person name="Veyrier F."/>
        </authorList>
    </citation>
    <scope>NUCLEOTIDE SEQUENCE [LARGE SCALE GENOMIC DNA]</scope>
    <source>
        <strain evidence="5 6">CCUG 63373m</strain>
    </source>
</reference>
<dbReference type="InterPro" id="IPR029039">
    <property type="entry name" value="Flavoprotein-like_sf"/>
</dbReference>
<keyword evidence="6" id="KW-1185">Reference proteome</keyword>
<name>A0ABY4DPC6_9NEIS</name>
<dbReference type="RefSeq" id="WP_244783970.1">
    <property type="nucleotide sequence ID" value="NZ_CP091508.1"/>
</dbReference>
<dbReference type="SUPFAM" id="SSF52218">
    <property type="entry name" value="Flavoproteins"/>
    <property type="match status" value="1"/>
</dbReference>
<protein>
    <submittedName>
        <fullName evidence="5">Flavodoxin</fullName>
    </submittedName>
</protein>
<evidence type="ECO:0000256" key="1">
    <source>
        <dbReference type="ARBA" id="ARBA00022630"/>
    </source>
</evidence>
<keyword evidence="3" id="KW-0732">Signal</keyword>
<evidence type="ECO:0000259" key="4">
    <source>
        <dbReference type="Pfam" id="PF12682"/>
    </source>
</evidence>
<feature type="signal peptide" evidence="3">
    <location>
        <begin position="1"/>
        <end position="22"/>
    </location>
</feature>
<evidence type="ECO:0000313" key="6">
    <source>
        <dbReference type="Proteomes" id="UP000829817"/>
    </source>
</evidence>
<feature type="chain" id="PRO_5046328892" evidence="3">
    <location>
        <begin position="23"/>
        <end position="200"/>
    </location>
</feature>
<dbReference type="InterPro" id="IPR008254">
    <property type="entry name" value="Flavodoxin/NO_synth"/>
</dbReference>
<dbReference type="Gene3D" id="3.40.50.360">
    <property type="match status" value="1"/>
</dbReference>
<feature type="domain" description="Flavodoxin-like" evidence="4">
    <location>
        <begin position="32"/>
        <end position="173"/>
    </location>
</feature>
<evidence type="ECO:0000256" key="2">
    <source>
        <dbReference type="ARBA" id="ARBA00022643"/>
    </source>
</evidence>
<dbReference type="EMBL" id="CP091508">
    <property type="protein sequence ID" value="UOO80900.1"/>
    <property type="molecule type" value="Genomic_DNA"/>
</dbReference>
<keyword evidence="2" id="KW-0288">FMN</keyword>
<dbReference type="Proteomes" id="UP000829817">
    <property type="component" value="Chromosome"/>
</dbReference>
<accession>A0ABY4DPC6</accession>
<evidence type="ECO:0000256" key="3">
    <source>
        <dbReference type="SAM" id="SignalP"/>
    </source>
</evidence>
<dbReference type="Pfam" id="PF12682">
    <property type="entry name" value="Flavodoxin_4"/>
    <property type="match status" value="1"/>
</dbReference>
<gene>
    <name evidence="5" type="ORF">LVJ83_07855</name>
</gene>
<sequence length="200" mass="22048">MKRLYPLLFAGIMLSAPPFSSAQPPRPSENHKPLVVYLSRTQNTAALARIIQQQTGADLAVLETQTPYPQNYRAAVAQVARENEHGYLPPLKPLPHQPAHYQTVYLGFPVWDMQLPPPVKSWLAQTDLRGKTVHPFATHAGYGAGSSFADVKRLCRGCTVSDGLSMQGGRERDGILLVIQGRKAADAGQQISNWLKQLQK</sequence>
<evidence type="ECO:0000313" key="5">
    <source>
        <dbReference type="EMBL" id="UOO80900.1"/>
    </source>
</evidence>
<proteinExistence type="predicted"/>
<organism evidence="5 6">
    <name type="scientific">Uruburuella testudinis</name>
    <dbReference type="NCBI Taxonomy" id="1282863"/>
    <lineage>
        <taxon>Bacteria</taxon>
        <taxon>Pseudomonadati</taxon>
        <taxon>Pseudomonadota</taxon>
        <taxon>Betaproteobacteria</taxon>
        <taxon>Neisseriales</taxon>
        <taxon>Neisseriaceae</taxon>
        <taxon>Uruburuella</taxon>
    </lineage>
</organism>